<dbReference type="PANTHER" id="PTHR34989:SF1">
    <property type="entry name" value="PROTEIN HDED"/>
    <property type="match status" value="1"/>
</dbReference>
<keyword evidence="2" id="KW-1133">Transmembrane helix</keyword>
<dbReference type="EMBL" id="VFPH01000002">
    <property type="protein sequence ID" value="TQM37222.1"/>
    <property type="molecule type" value="Genomic_DNA"/>
</dbReference>
<proteinExistence type="predicted"/>
<evidence type="ECO:0000256" key="1">
    <source>
        <dbReference type="SAM" id="MobiDB-lite"/>
    </source>
</evidence>
<dbReference type="RefSeq" id="WP_142104073.1">
    <property type="nucleotide sequence ID" value="NZ_VFPH01000002.1"/>
</dbReference>
<dbReference type="Pfam" id="PF03729">
    <property type="entry name" value="DUF308"/>
    <property type="match status" value="1"/>
</dbReference>
<accession>A0A543FTS3</accession>
<feature type="transmembrane region" description="Helical" evidence="2">
    <location>
        <begin position="97"/>
        <end position="115"/>
    </location>
</feature>
<evidence type="ECO:0000313" key="3">
    <source>
        <dbReference type="EMBL" id="TQM37222.1"/>
    </source>
</evidence>
<evidence type="ECO:0000313" key="4">
    <source>
        <dbReference type="Proteomes" id="UP000319818"/>
    </source>
</evidence>
<evidence type="ECO:0000256" key="2">
    <source>
        <dbReference type="SAM" id="Phobius"/>
    </source>
</evidence>
<keyword evidence="2" id="KW-0472">Membrane</keyword>
<keyword evidence="4" id="KW-1185">Reference proteome</keyword>
<feature type="transmembrane region" description="Helical" evidence="2">
    <location>
        <begin position="121"/>
        <end position="141"/>
    </location>
</feature>
<reference evidence="3 4" key="1">
    <citation type="submission" date="2019-06" db="EMBL/GenBank/DDBJ databases">
        <title>Sequencing the genomes of 1000 actinobacteria strains.</title>
        <authorList>
            <person name="Klenk H.-P."/>
        </authorList>
    </citation>
    <scope>NUCLEOTIDE SEQUENCE [LARGE SCALE GENOMIC DNA]</scope>
    <source>
        <strain evidence="3 4">DSM 45511</strain>
    </source>
</reference>
<feature type="transmembrane region" description="Helical" evidence="2">
    <location>
        <begin position="64"/>
        <end position="85"/>
    </location>
</feature>
<feature type="transmembrane region" description="Helical" evidence="2">
    <location>
        <begin position="41"/>
        <end position="58"/>
    </location>
</feature>
<feature type="region of interest" description="Disordered" evidence="1">
    <location>
        <begin position="1"/>
        <end position="25"/>
    </location>
</feature>
<dbReference type="GO" id="GO:0005886">
    <property type="term" value="C:plasma membrane"/>
    <property type="evidence" value="ECO:0007669"/>
    <property type="project" value="TreeGrafter"/>
</dbReference>
<dbReference type="InterPro" id="IPR005325">
    <property type="entry name" value="DUF308_memb"/>
</dbReference>
<dbReference type="Proteomes" id="UP000319818">
    <property type="component" value="Unassembled WGS sequence"/>
</dbReference>
<dbReference type="PANTHER" id="PTHR34989">
    <property type="entry name" value="PROTEIN HDED"/>
    <property type="match status" value="1"/>
</dbReference>
<name>A0A543FTS3_9PSEU</name>
<dbReference type="OrthoDB" id="3824295at2"/>
<feature type="transmembrane region" description="Helical" evidence="2">
    <location>
        <begin position="150"/>
        <end position="170"/>
    </location>
</feature>
<organism evidence="3 4">
    <name type="scientific">Pseudonocardia cypriaca</name>
    <dbReference type="NCBI Taxonomy" id="882449"/>
    <lineage>
        <taxon>Bacteria</taxon>
        <taxon>Bacillati</taxon>
        <taxon>Actinomycetota</taxon>
        <taxon>Actinomycetes</taxon>
        <taxon>Pseudonocardiales</taxon>
        <taxon>Pseudonocardiaceae</taxon>
        <taxon>Pseudonocardia</taxon>
    </lineage>
</organism>
<gene>
    <name evidence="3" type="ORF">FB388_4429</name>
</gene>
<sequence>MSTPTSTPSESHDATHADGATSRATGRRASYGSRFGNGSRPVLLVVGIITVFYGLLVMSLRPVAIATIAVLAAFGLLIAGVAQLLLGGNLDLPWRWFAYAGGLIAILAGIAAFVWPGVTLVVLAFITAWTFVVNGLVRLVSTLAQEKRDLWWMGLVIGASELLLGLWAVGAPGREVLLLVNVIGIFLVLSGVDSIFGAFAGRSARRP</sequence>
<feature type="transmembrane region" description="Helical" evidence="2">
    <location>
        <begin position="176"/>
        <end position="200"/>
    </location>
</feature>
<protein>
    <submittedName>
        <fullName evidence="3">Uncharacterized membrane protein HdeD (DUF308 family)</fullName>
    </submittedName>
</protein>
<dbReference type="InterPro" id="IPR052712">
    <property type="entry name" value="Acid_resist_chaperone_HdeD"/>
</dbReference>
<keyword evidence="2" id="KW-0812">Transmembrane</keyword>
<comment type="caution">
    <text evidence="3">The sequence shown here is derived from an EMBL/GenBank/DDBJ whole genome shotgun (WGS) entry which is preliminary data.</text>
</comment>
<dbReference type="AlphaFoldDB" id="A0A543FTS3"/>